<sequence>MKALGLLGFLLDPNKDADYSIEAQQVGEVCYESTNNNSRSDGDINVSSKGLMLQQQVLSKDVTAGIDFKIETADAGLSNTNRRVTNSLVGLYRVQKKFVPLVLSNKRVYTGSFDRYRIVHVFDAYYAISIDDYNYGLFLGITMKKIGYRLFDVVVDFHRCVSYHILKGFNPLLKITCSCLNGVDEDLMNLAKVYDLPYDAYYVHLLSLKGVTLLCSVSHVIDDEDFVNRLRSTYILVLV</sequence>
<keyword evidence="2" id="KW-1185">Reference proteome</keyword>
<evidence type="ECO:0000313" key="2">
    <source>
        <dbReference type="Proteomes" id="UP001151760"/>
    </source>
</evidence>
<protein>
    <submittedName>
        <fullName evidence="1">Uncharacterized protein</fullName>
    </submittedName>
</protein>
<evidence type="ECO:0000313" key="1">
    <source>
        <dbReference type="EMBL" id="GJT70352.1"/>
    </source>
</evidence>
<accession>A0ABQ5G400</accession>
<proteinExistence type="predicted"/>
<comment type="caution">
    <text evidence="1">The sequence shown here is derived from an EMBL/GenBank/DDBJ whole genome shotgun (WGS) entry which is preliminary data.</text>
</comment>
<reference evidence="1" key="2">
    <citation type="submission" date="2022-01" db="EMBL/GenBank/DDBJ databases">
        <authorList>
            <person name="Yamashiro T."/>
            <person name="Shiraishi A."/>
            <person name="Satake H."/>
            <person name="Nakayama K."/>
        </authorList>
    </citation>
    <scope>NUCLEOTIDE SEQUENCE</scope>
</reference>
<dbReference type="EMBL" id="BQNB010018069">
    <property type="protein sequence ID" value="GJT70352.1"/>
    <property type="molecule type" value="Genomic_DNA"/>
</dbReference>
<reference evidence="1" key="1">
    <citation type="journal article" date="2022" name="Int. J. Mol. Sci.">
        <title>Draft Genome of Tanacetum Coccineum: Genomic Comparison of Closely Related Tanacetum-Family Plants.</title>
        <authorList>
            <person name="Yamashiro T."/>
            <person name="Shiraishi A."/>
            <person name="Nakayama K."/>
            <person name="Satake H."/>
        </authorList>
    </citation>
    <scope>NUCLEOTIDE SEQUENCE</scope>
</reference>
<organism evidence="1 2">
    <name type="scientific">Tanacetum coccineum</name>
    <dbReference type="NCBI Taxonomy" id="301880"/>
    <lineage>
        <taxon>Eukaryota</taxon>
        <taxon>Viridiplantae</taxon>
        <taxon>Streptophyta</taxon>
        <taxon>Embryophyta</taxon>
        <taxon>Tracheophyta</taxon>
        <taxon>Spermatophyta</taxon>
        <taxon>Magnoliopsida</taxon>
        <taxon>eudicotyledons</taxon>
        <taxon>Gunneridae</taxon>
        <taxon>Pentapetalae</taxon>
        <taxon>asterids</taxon>
        <taxon>campanulids</taxon>
        <taxon>Asterales</taxon>
        <taxon>Asteraceae</taxon>
        <taxon>Asteroideae</taxon>
        <taxon>Anthemideae</taxon>
        <taxon>Anthemidinae</taxon>
        <taxon>Tanacetum</taxon>
    </lineage>
</organism>
<dbReference type="Proteomes" id="UP001151760">
    <property type="component" value="Unassembled WGS sequence"/>
</dbReference>
<name>A0ABQ5G400_9ASTR</name>
<gene>
    <name evidence="1" type="ORF">Tco_1029638</name>
</gene>